<reference evidence="1" key="1">
    <citation type="journal article" date="2015" name="Nature">
        <title>Complex archaea that bridge the gap between prokaryotes and eukaryotes.</title>
        <authorList>
            <person name="Spang A."/>
            <person name="Saw J.H."/>
            <person name="Jorgensen S.L."/>
            <person name="Zaremba-Niedzwiedzka K."/>
            <person name="Martijn J."/>
            <person name="Lind A.E."/>
            <person name="van Eijk R."/>
            <person name="Schleper C."/>
            <person name="Guy L."/>
            <person name="Ettema T.J."/>
        </authorList>
    </citation>
    <scope>NUCLEOTIDE SEQUENCE</scope>
</reference>
<organism evidence="1">
    <name type="scientific">marine sediment metagenome</name>
    <dbReference type="NCBI Taxonomy" id="412755"/>
    <lineage>
        <taxon>unclassified sequences</taxon>
        <taxon>metagenomes</taxon>
        <taxon>ecological metagenomes</taxon>
    </lineage>
</organism>
<proteinExistence type="predicted"/>
<evidence type="ECO:0000313" key="1">
    <source>
        <dbReference type="EMBL" id="KKN79611.1"/>
    </source>
</evidence>
<name>A0A0F9W1Q9_9ZZZZ</name>
<sequence>MTASTCRDCAARVQIDAIVSQLQRAIMHMNVYGHLDLDMAYRLIAEAEPLLATVIDIKREL</sequence>
<accession>A0A0F9W1Q9</accession>
<dbReference type="EMBL" id="LAZR01000244">
    <property type="protein sequence ID" value="KKN79611.1"/>
    <property type="molecule type" value="Genomic_DNA"/>
</dbReference>
<protein>
    <submittedName>
        <fullName evidence="1">Uncharacterized protein</fullName>
    </submittedName>
</protein>
<gene>
    <name evidence="1" type="ORF">LCGC14_0338150</name>
</gene>
<comment type="caution">
    <text evidence="1">The sequence shown here is derived from an EMBL/GenBank/DDBJ whole genome shotgun (WGS) entry which is preliminary data.</text>
</comment>
<dbReference type="AlphaFoldDB" id="A0A0F9W1Q9"/>